<dbReference type="Proteomes" id="UP001151760">
    <property type="component" value="Unassembled WGS sequence"/>
</dbReference>
<dbReference type="PANTHER" id="PTHR37610:SF98">
    <property type="entry name" value="TRANSCRIPTION FACTOR INTERACTOR AND REGULATOR CCHC(ZN) FAMILY"/>
    <property type="match status" value="1"/>
</dbReference>
<dbReference type="Pfam" id="PF14244">
    <property type="entry name" value="Retrotran_gag_3"/>
    <property type="match status" value="1"/>
</dbReference>
<dbReference type="InterPro" id="IPR029472">
    <property type="entry name" value="Copia-like_N"/>
</dbReference>
<feature type="domain" description="Retrotransposon Copia-like N-terminal" evidence="1">
    <location>
        <begin position="26"/>
        <end position="73"/>
    </location>
</feature>
<reference evidence="2" key="2">
    <citation type="submission" date="2022-01" db="EMBL/GenBank/DDBJ databases">
        <authorList>
            <person name="Yamashiro T."/>
            <person name="Shiraishi A."/>
            <person name="Satake H."/>
            <person name="Nakayama K."/>
        </authorList>
    </citation>
    <scope>NUCLEOTIDE SEQUENCE</scope>
</reference>
<sequence>MVGDAESSGSKKHKGEPDMNSSFYIHASDYPKQMHVNETLIDINYTDWSQEMMNFLFAKNKVGLVDGSIKKPTEDATNYVLWMRCDAMVKGWLITTMEKDIRTSVKYANTTSKIWADLKERLGKESALRAYELKQNLLMTQQNGVIVFVYYTKLRSLWDEIGSYYQCHDVHVVVANVVLEKR</sequence>
<keyword evidence="3" id="KW-1185">Reference proteome</keyword>
<protein>
    <submittedName>
        <fullName evidence="2">Retrotransposon copia-like protein</fullName>
    </submittedName>
</protein>
<evidence type="ECO:0000259" key="1">
    <source>
        <dbReference type="Pfam" id="PF14244"/>
    </source>
</evidence>
<evidence type="ECO:0000313" key="2">
    <source>
        <dbReference type="EMBL" id="GJT34119.1"/>
    </source>
</evidence>
<reference evidence="2" key="1">
    <citation type="journal article" date="2022" name="Int. J. Mol. Sci.">
        <title>Draft Genome of Tanacetum Coccineum: Genomic Comparison of Closely Related Tanacetum-Family Plants.</title>
        <authorList>
            <person name="Yamashiro T."/>
            <person name="Shiraishi A."/>
            <person name="Nakayama K."/>
            <person name="Satake H."/>
        </authorList>
    </citation>
    <scope>NUCLEOTIDE SEQUENCE</scope>
</reference>
<gene>
    <name evidence="2" type="ORF">Tco_0924538</name>
</gene>
<evidence type="ECO:0000313" key="3">
    <source>
        <dbReference type="Proteomes" id="UP001151760"/>
    </source>
</evidence>
<accession>A0ABQ5DB63</accession>
<organism evidence="2 3">
    <name type="scientific">Tanacetum coccineum</name>
    <dbReference type="NCBI Taxonomy" id="301880"/>
    <lineage>
        <taxon>Eukaryota</taxon>
        <taxon>Viridiplantae</taxon>
        <taxon>Streptophyta</taxon>
        <taxon>Embryophyta</taxon>
        <taxon>Tracheophyta</taxon>
        <taxon>Spermatophyta</taxon>
        <taxon>Magnoliopsida</taxon>
        <taxon>eudicotyledons</taxon>
        <taxon>Gunneridae</taxon>
        <taxon>Pentapetalae</taxon>
        <taxon>asterids</taxon>
        <taxon>campanulids</taxon>
        <taxon>Asterales</taxon>
        <taxon>Asteraceae</taxon>
        <taxon>Asteroideae</taxon>
        <taxon>Anthemideae</taxon>
        <taxon>Anthemidinae</taxon>
        <taxon>Tanacetum</taxon>
    </lineage>
</organism>
<name>A0ABQ5DB63_9ASTR</name>
<comment type="caution">
    <text evidence="2">The sequence shown here is derived from an EMBL/GenBank/DDBJ whole genome shotgun (WGS) entry which is preliminary data.</text>
</comment>
<dbReference type="PANTHER" id="PTHR37610">
    <property type="entry name" value="CCHC-TYPE DOMAIN-CONTAINING PROTEIN"/>
    <property type="match status" value="1"/>
</dbReference>
<proteinExistence type="predicted"/>
<dbReference type="EMBL" id="BQNB010014935">
    <property type="protein sequence ID" value="GJT34119.1"/>
    <property type="molecule type" value="Genomic_DNA"/>
</dbReference>